<evidence type="ECO:0000256" key="8">
    <source>
        <dbReference type="ARBA" id="ARBA00023157"/>
    </source>
</evidence>
<comment type="miscellaneous">
    <text evidence="14">The active site is a redox-active disulfide bond.</text>
</comment>
<dbReference type="GO" id="GO:0004148">
    <property type="term" value="F:dihydrolipoyl dehydrogenase (NADH) activity"/>
    <property type="evidence" value="ECO:0007669"/>
    <property type="project" value="UniProtKB-EC"/>
</dbReference>
<dbReference type="SUPFAM" id="SSF51905">
    <property type="entry name" value="FAD/NAD(P)-binding domain"/>
    <property type="match status" value="1"/>
</dbReference>
<evidence type="ECO:0000313" key="17">
    <source>
        <dbReference type="EMBL" id="QCI24295.1"/>
    </source>
</evidence>
<dbReference type="Gene3D" id="3.50.50.60">
    <property type="entry name" value="FAD/NAD(P)-binding domain"/>
    <property type="match status" value="2"/>
</dbReference>
<dbReference type="FunFam" id="3.30.390.30:FF:000001">
    <property type="entry name" value="Dihydrolipoyl dehydrogenase"/>
    <property type="match status" value="1"/>
</dbReference>
<dbReference type="EC" id="1.8.1.4" evidence="2 14"/>
<evidence type="ECO:0000256" key="6">
    <source>
        <dbReference type="ARBA" id="ARBA00023002"/>
    </source>
</evidence>
<reference evidence="17 18" key="2">
    <citation type="submission" date="2019-05" db="EMBL/GenBank/DDBJ databases">
        <title>Genome evolution of the obligate endosymbiont Buchnera aphidicola.</title>
        <authorList>
            <person name="Moran N.A."/>
        </authorList>
    </citation>
    <scope>NUCLEOTIDE SEQUENCE [LARGE SCALE GENOMIC DNA]</scope>
    <source>
        <strain evidence="17 18">Mst</strain>
    </source>
</reference>
<evidence type="ECO:0000256" key="1">
    <source>
        <dbReference type="ARBA" id="ARBA00007532"/>
    </source>
</evidence>
<evidence type="ECO:0000256" key="13">
    <source>
        <dbReference type="PIRSR" id="PIRSR000350-4"/>
    </source>
</evidence>
<feature type="binding site" evidence="12">
    <location>
        <begin position="182"/>
        <end position="189"/>
    </location>
    <ligand>
        <name>NAD(+)</name>
        <dbReference type="ChEBI" id="CHEBI:57540"/>
    </ligand>
</feature>
<dbReference type="SUPFAM" id="SSF55424">
    <property type="entry name" value="FAD/NAD-linked reductases, dimerisation (C-terminal) domain"/>
    <property type="match status" value="1"/>
</dbReference>
<dbReference type="RefSeq" id="WP_158343402.1">
    <property type="nucleotide sequence ID" value="NZ_CP034861.1"/>
</dbReference>
<evidence type="ECO:0000259" key="16">
    <source>
        <dbReference type="Pfam" id="PF07992"/>
    </source>
</evidence>
<dbReference type="Pfam" id="PF02852">
    <property type="entry name" value="Pyr_redox_dim"/>
    <property type="match status" value="1"/>
</dbReference>
<dbReference type="AlphaFoldDB" id="A0A4D6YIN5"/>
<dbReference type="GO" id="GO:0006103">
    <property type="term" value="P:2-oxoglutarate metabolic process"/>
    <property type="evidence" value="ECO:0007669"/>
    <property type="project" value="TreeGrafter"/>
</dbReference>
<organism evidence="17 18">
    <name type="scientific">Buchnera aphidicola</name>
    <name type="common">Muscaphis stroyani</name>
    <dbReference type="NCBI Taxonomy" id="1241869"/>
    <lineage>
        <taxon>Bacteria</taxon>
        <taxon>Pseudomonadati</taxon>
        <taxon>Pseudomonadota</taxon>
        <taxon>Gammaproteobacteria</taxon>
        <taxon>Enterobacterales</taxon>
        <taxon>Erwiniaceae</taxon>
        <taxon>Buchnera</taxon>
    </lineage>
</organism>
<dbReference type="EMBL" id="CP034861">
    <property type="protein sequence ID" value="QCI24295.1"/>
    <property type="molecule type" value="Genomic_DNA"/>
</dbReference>
<name>A0A4D6YIN5_9GAMM</name>
<dbReference type="PRINTS" id="PR00411">
    <property type="entry name" value="PNDRDTASEI"/>
</dbReference>
<proteinExistence type="inferred from homology"/>
<evidence type="ECO:0000256" key="11">
    <source>
        <dbReference type="PIRSR" id="PIRSR000350-2"/>
    </source>
</evidence>
<feature type="domain" description="FAD/NAD(P)-binding" evidence="16">
    <location>
        <begin position="8"/>
        <end position="328"/>
    </location>
</feature>
<dbReference type="GO" id="GO:0006979">
    <property type="term" value="P:response to oxidative stress"/>
    <property type="evidence" value="ECO:0007669"/>
    <property type="project" value="UniProtKB-ARBA"/>
</dbReference>
<keyword evidence="8" id="KW-1015">Disulfide bond</keyword>
<keyword evidence="9 14" id="KW-0676">Redox-active center</keyword>
<evidence type="ECO:0000256" key="10">
    <source>
        <dbReference type="ARBA" id="ARBA00049187"/>
    </source>
</evidence>
<feature type="binding site" evidence="12">
    <location>
        <begin position="145"/>
        <end position="147"/>
    </location>
    <ligand>
        <name>FAD</name>
        <dbReference type="ChEBI" id="CHEBI:57692"/>
    </ligand>
</feature>
<feature type="disulfide bond" description="Redox-active" evidence="13">
    <location>
        <begin position="45"/>
        <end position="50"/>
    </location>
</feature>
<protein>
    <recommendedName>
        <fullName evidence="3 14">Dihydrolipoyl dehydrogenase</fullName>
        <ecNumber evidence="2 14">1.8.1.4</ecNumber>
    </recommendedName>
</protein>
<keyword evidence="4 14" id="KW-0285">Flavoprotein</keyword>
<dbReference type="PROSITE" id="PS00076">
    <property type="entry name" value="PYRIDINE_REDOX_1"/>
    <property type="match status" value="1"/>
</dbReference>
<keyword evidence="5 12" id="KW-0274">FAD</keyword>
<feature type="binding site" evidence="12">
    <location>
        <position position="272"/>
    </location>
    <ligand>
        <name>NAD(+)</name>
        <dbReference type="ChEBI" id="CHEBI:57540"/>
    </ligand>
</feature>
<dbReference type="PANTHER" id="PTHR22912:SF160">
    <property type="entry name" value="DIHYDROLIPOYL DEHYDROGENASE"/>
    <property type="match status" value="1"/>
</dbReference>
<dbReference type="PIRSF" id="PIRSF000350">
    <property type="entry name" value="Mercury_reductase_MerA"/>
    <property type="match status" value="1"/>
</dbReference>
<dbReference type="OrthoDB" id="9800167at2"/>
<accession>A0A4D6YIN5</accession>
<feature type="domain" description="Pyridine nucleotide-disulphide oxidoreductase dimerisation" evidence="15">
    <location>
        <begin position="347"/>
        <end position="453"/>
    </location>
</feature>
<evidence type="ECO:0000256" key="9">
    <source>
        <dbReference type="ARBA" id="ARBA00023284"/>
    </source>
</evidence>
<keyword evidence="12" id="KW-0547">Nucleotide-binding</keyword>
<dbReference type="InterPro" id="IPR006258">
    <property type="entry name" value="Lipoamide_DH"/>
</dbReference>
<dbReference type="NCBIfam" id="TIGR01350">
    <property type="entry name" value="lipoamide_DH"/>
    <property type="match status" value="1"/>
</dbReference>
<comment type="similarity">
    <text evidence="1 14">Belongs to the class-I pyridine nucleotide-disulfide oxidoreductase family.</text>
</comment>
<evidence type="ECO:0000256" key="14">
    <source>
        <dbReference type="RuleBase" id="RU003692"/>
    </source>
</evidence>
<dbReference type="Pfam" id="PF07992">
    <property type="entry name" value="Pyr_redox_2"/>
    <property type="match status" value="1"/>
</dbReference>
<dbReference type="InterPro" id="IPR023753">
    <property type="entry name" value="FAD/NAD-binding_dom"/>
</dbReference>
<keyword evidence="7 12" id="KW-0520">NAD</keyword>
<dbReference type="PRINTS" id="PR00368">
    <property type="entry name" value="FADPNR"/>
</dbReference>
<feature type="binding site" evidence="12">
    <location>
        <position position="54"/>
    </location>
    <ligand>
        <name>FAD</name>
        <dbReference type="ChEBI" id="CHEBI:57692"/>
    </ligand>
</feature>
<feature type="binding site" evidence="12">
    <location>
        <position position="313"/>
    </location>
    <ligand>
        <name>FAD</name>
        <dbReference type="ChEBI" id="CHEBI:57692"/>
    </ligand>
</feature>
<dbReference type="Gene3D" id="3.30.390.30">
    <property type="match status" value="1"/>
</dbReference>
<dbReference type="InterPro" id="IPR036188">
    <property type="entry name" value="FAD/NAD-bd_sf"/>
</dbReference>
<evidence type="ECO:0000256" key="2">
    <source>
        <dbReference type="ARBA" id="ARBA00012608"/>
    </source>
</evidence>
<dbReference type="InterPro" id="IPR016156">
    <property type="entry name" value="FAD/NAD-linked_Rdtase_dimer_sf"/>
</dbReference>
<feature type="active site" description="Proton acceptor" evidence="11">
    <location>
        <position position="445"/>
    </location>
</feature>
<evidence type="ECO:0000256" key="12">
    <source>
        <dbReference type="PIRSR" id="PIRSR000350-3"/>
    </source>
</evidence>
<dbReference type="InterPro" id="IPR004099">
    <property type="entry name" value="Pyr_nucl-diS_OxRdtase_dimer"/>
</dbReference>
<comment type="catalytic activity">
    <reaction evidence="10 14">
        <text>N(6)-[(R)-dihydrolipoyl]-L-lysyl-[protein] + NAD(+) = N(6)-[(R)-lipoyl]-L-lysyl-[protein] + NADH + H(+)</text>
        <dbReference type="Rhea" id="RHEA:15045"/>
        <dbReference type="Rhea" id="RHEA-COMP:10474"/>
        <dbReference type="Rhea" id="RHEA-COMP:10475"/>
        <dbReference type="ChEBI" id="CHEBI:15378"/>
        <dbReference type="ChEBI" id="CHEBI:57540"/>
        <dbReference type="ChEBI" id="CHEBI:57945"/>
        <dbReference type="ChEBI" id="CHEBI:83099"/>
        <dbReference type="ChEBI" id="CHEBI:83100"/>
        <dbReference type="EC" id="1.8.1.4"/>
    </reaction>
</comment>
<evidence type="ECO:0000259" key="15">
    <source>
        <dbReference type="Pfam" id="PF02852"/>
    </source>
</evidence>
<evidence type="ECO:0000256" key="5">
    <source>
        <dbReference type="ARBA" id="ARBA00022827"/>
    </source>
</evidence>
<dbReference type="InterPro" id="IPR050151">
    <property type="entry name" value="Class-I_Pyr_Nuc-Dis_Oxidored"/>
</dbReference>
<evidence type="ECO:0000256" key="7">
    <source>
        <dbReference type="ARBA" id="ARBA00023027"/>
    </source>
</evidence>
<dbReference type="GO" id="GO:0050660">
    <property type="term" value="F:flavin adenine dinucleotide binding"/>
    <property type="evidence" value="ECO:0007669"/>
    <property type="project" value="InterPro"/>
</dbReference>
<feature type="binding site" evidence="12">
    <location>
        <begin position="319"/>
        <end position="322"/>
    </location>
    <ligand>
        <name>FAD</name>
        <dbReference type="ChEBI" id="CHEBI:57692"/>
    </ligand>
</feature>
<gene>
    <name evidence="17" type="primary">lpdA</name>
    <name evidence="17" type="ORF">D9V75_00990</name>
</gene>
<evidence type="ECO:0000313" key="18">
    <source>
        <dbReference type="Proteomes" id="UP000298673"/>
    </source>
</evidence>
<dbReference type="PANTHER" id="PTHR22912">
    <property type="entry name" value="DISULFIDE OXIDOREDUCTASE"/>
    <property type="match status" value="1"/>
</dbReference>
<evidence type="ECO:0000256" key="3">
    <source>
        <dbReference type="ARBA" id="ARBA00016961"/>
    </source>
</evidence>
<dbReference type="InterPro" id="IPR012999">
    <property type="entry name" value="Pyr_OxRdtase_I_AS"/>
</dbReference>
<dbReference type="Proteomes" id="UP000298673">
    <property type="component" value="Chromosome"/>
</dbReference>
<evidence type="ECO:0000256" key="4">
    <source>
        <dbReference type="ARBA" id="ARBA00022630"/>
    </source>
</evidence>
<comment type="cofactor">
    <cofactor evidence="12 14">
        <name>FAD</name>
        <dbReference type="ChEBI" id="CHEBI:57692"/>
    </cofactor>
    <text evidence="12 14">Binds 1 FAD per subunit.</text>
</comment>
<sequence length="473" mass="51771">MHQEIHVQVAVIGSGPSGYSAAFRCSDLGLDTILIERYDTLGGVCLNVGCIPSKSLLHIAKVIKEAKELSDTGVFFDKPVINIEKIRNWKNSVIHKLTSSLSQMRKKRNIKIIQGHAIFDSNKNLFVKGIKNDLTIHFENAIIATGSKPIKLPLMSENNSMIWDSTDALLLNNIPNRFLIIGSGIIGLEMATIYSALGSKVDIVDRFQQFLPAIDQDVTNVYLKAMNKKFNILLNTHVEKVNFKDNVLSAKIIRESGSEDHLNYDAILVAIGRKPNIDALGLDRIGLKINDLGFIEVNQQLKTNVKNIYAVGDVTGMPMLAHKGIHEGRIAAEVISGKNHYFEPKVIPSVAYTEPEIACVGVSEREAIKKNINYEVAKFSWSGSGRAMASNCSVGLTKLIFDKNNNQIIGGSIVGTNAGELIGEIGLAIEMGCDSEDIALTIHSHPTLNESIGLASEIFQGTITDLLNIKKNK</sequence>
<keyword evidence="6 14" id="KW-0560">Oxidoreductase</keyword>
<reference evidence="17 18" key="1">
    <citation type="submission" date="2018-12" db="EMBL/GenBank/DDBJ databases">
        <authorList>
            <person name="Chong R.A."/>
        </authorList>
    </citation>
    <scope>NUCLEOTIDE SEQUENCE [LARGE SCALE GENOMIC DNA]</scope>
    <source>
        <strain evidence="17 18">Mst</strain>
    </source>
</reference>
<dbReference type="InterPro" id="IPR001100">
    <property type="entry name" value="Pyr_nuc-diS_OxRdtase"/>
</dbReference>